<evidence type="ECO:0000256" key="4">
    <source>
        <dbReference type="ARBA" id="ARBA00022737"/>
    </source>
</evidence>
<comment type="subcellular location">
    <subcellularLocation>
        <location evidence="1">Mitochondrion</location>
    </subcellularLocation>
</comment>
<proteinExistence type="inferred from homology"/>
<dbReference type="InterPro" id="IPR010729">
    <property type="entry name" value="Ribosomal_uL29_mit"/>
</dbReference>
<dbReference type="GO" id="GO:0006412">
    <property type="term" value="P:translation"/>
    <property type="evidence" value="ECO:0007669"/>
    <property type="project" value="InterPro"/>
</dbReference>
<dbReference type="Pfam" id="PF07725">
    <property type="entry name" value="LRR_3"/>
    <property type="match status" value="1"/>
</dbReference>
<sequence length="255" mass="30076">MNERVFEGMSNLQFLRFDCDHDTLQLSRGLSYLSRKLQLLDWIYFPMTCLPSTVNVEFLIELNLTHSKLDMLWEGVKRPLPTSMRYKACILLVRIGDYGAHDRDKWLHVAFGVRSTTLGHIIYSGLTEHLYTFEIEEKVTSSELVFEFKVENGNHWKIGECGLRQLSIRTPKNPLEEFFQFNRSQDEDKPGVYGSCRGWKASKLRLESWDDLQKLCYVILKEKNMLMTQRQMLQAQNMQFRNPFIKSTWLCLIPF</sequence>
<dbReference type="PANTHER" id="PTHR21183">
    <property type="entry name" value="RIBOSOMAL PROTEIN L47, MITOCHONDRIAL-RELATED"/>
    <property type="match status" value="1"/>
</dbReference>
<evidence type="ECO:0000256" key="6">
    <source>
        <dbReference type="ARBA" id="ARBA00023128"/>
    </source>
</evidence>
<keyword evidence="3" id="KW-0433">Leucine-rich repeat</keyword>
<keyword evidence="5" id="KW-0689">Ribosomal protein</keyword>
<accession>A0A7G2FDV8</accession>
<dbReference type="InterPro" id="IPR038340">
    <property type="entry name" value="MRP-L47_sf"/>
</dbReference>
<dbReference type="Pfam" id="PF06984">
    <property type="entry name" value="MRP-L47"/>
    <property type="match status" value="1"/>
</dbReference>
<dbReference type="Gene3D" id="6.10.330.20">
    <property type="match status" value="1"/>
</dbReference>
<evidence type="ECO:0000256" key="5">
    <source>
        <dbReference type="ARBA" id="ARBA00022980"/>
    </source>
</evidence>
<dbReference type="GO" id="GO:0003735">
    <property type="term" value="F:structural constituent of ribosome"/>
    <property type="evidence" value="ECO:0007669"/>
    <property type="project" value="InterPro"/>
</dbReference>
<dbReference type="GO" id="GO:0005761">
    <property type="term" value="C:mitochondrial ribosome"/>
    <property type="evidence" value="ECO:0007669"/>
    <property type="project" value="InterPro"/>
</dbReference>
<evidence type="ECO:0000256" key="1">
    <source>
        <dbReference type="ARBA" id="ARBA00004173"/>
    </source>
</evidence>
<evidence type="ECO:0000313" key="9">
    <source>
        <dbReference type="EMBL" id="CAD5331401.1"/>
    </source>
</evidence>
<dbReference type="Proteomes" id="UP000516314">
    <property type="component" value="Chromosome 5"/>
</dbReference>
<evidence type="ECO:0000256" key="2">
    <source>
        <dbReference type="ARBA" id="ARBA00009254"/>
    </source>
</evidence>
<keyword evidence="7" id="KW-0687">Ribonucleoprotein</keyword>
<dbReference type="EMBL" id="LR881470">
    <property type="protein sequence ID" value="CAD5331401.1"/>
    <property type="molecule type" value="Genomic_DNA"/>
</dbReference>
<evidence type="ECO:0000256" key="3">
    <source>
        <dbReference type="ARBA" id="ARBA00022614"/>
    </source>
</evidence>
<name>A0A7G2FDV8_ARATH</name>
<keyword evidence="6" id="KW-0496">Mitochondrion</keyword>
<gene>
    <name evidence="9" type="ORF">AT9943_LOCUS18873</name>
</gene>
<reference evidence="9 10" key="1">
    <citation type="submission" date="2020-09" db="EMBL/GenBank/DDBJ databases">
        <authorList>
            <person name="Ashkenazy H."/>
        </authorList>
    </citation>
    <scope>NUCLEOTIDE SEQUENCE [LARGE SCALE GENOMIC DNA]</scope>
    <source>
        <strain evidence="10">cv. Cdm-0</strain>
    </source>
</reference>
<organism evidence="9 10">
    <name type="scientific">Arabidopsis thaliana</name>
    <name type="common">Mouse-ear cress</name>
    <dbReference type="NCBI Taxonomy" id="3702"/>
    <lineage>
        <taxon>Eukaryota</taxon>
        <taxon>Viridiplantae</taxon>
        <taxon>Streptophyta</taxon>
        <taxon>Embryophyta</taxon>
        <taxon>Tracheophyta</taxon>
        <taxon>Spermatophyta</taxon>
        <taxon>Magnoliopsida</taxon>
        <taxon>eudicotyledons</taxon>
        <taxon>Gunneridae</taxon>
        <taxon>Pentapetalae</taxon>
        <taxon>rosids</taxon>
        <taxon>malvids</taxon>
        <taxon>Brassicales</taxon>
        <taxon>Brassicaceae</taxon>
        <taxon>Camelineae</taxon>
        <taxon>Arabidopsis</taxon>
    </lineage>
</organism>
<protein>
    <recommendedName>
        <fullName evidence="8">Large ribosomal subunit protein uL29m</fullName>
    </recommendedName>
</protein>
<dbReference type="PANTHER" id="PTHR21183:SF18">
    <property type="entry name" value="LARGE RIBOSOMAL SUBUNIT PROTEIN UL29M"/>
    <property type="match status" value="1"/>
</dbReference>
<evidence type="ECO:0000256" key="8">
    <source>
        <dbReference type="ARBA" id="ARBA00035289"/>
    </source>
</evidence>
<keyword evidence="4" id="KW-0677">Repeat</keyword>
<comment type="similarity">
    <text evidence="2">Belongs to the universal ribosomal protein uL29 family.</text>
</comment>
<dbReference type="AlphaFoldDB" id="A0A7G2FDV8"/>
<evidence type="ECO:0000256" key="7">
    <source>
        <dbReference type="ARBA" id="ARBA00023274"/>
    </source>
</evidence>
<evidence type="ECO:0000313" key="10">
    <source>
        <dbReference type="Proteomes" id="UP000516314"/>
    </source>
</evidence>
<dbReference type="InterPro" id="IPR011713">
    <property type="entry name" value="Leu-rich_rpt_3"/>
</dbReference>
<dbReference type="GO" id="GO:1990904">
    <property type="term" value="C:ribonucleoprotein complex"/>
    <property type="evidence" value="ECO:0007669"/>
    <property type="project" value="UniProtKB-KW"/>
</dbReference>